<feature type="compositionally biased region" description="Low complexity" evidence="1">
    <location>
        <begin position="26"/>
        <end position="37"/>
    </location>
</feature>
<evidence type="ECO:0000313" key="2">
    <source>
        <dbReference type="EMBL" id="TEB33743.1"/>
    </source>
</evidence>
<organism evidence="2 3">
    <name type="scientific">Coprinellus micaceus</name>
    <name type="common">Glistening ink-cap mushroom</name>
    <name type="synonym">Coprinus micaceus</name>
    <dbReference type="NCBI Taxonomy" id="71717"/>
    <lineage>
        <taxon>Eukaryota</taxon>
        <taxon>Fungi</taxon>
        <taxon>Dikarya</taxon>
        <taxon>Basidiomycota</taxon>
        <taxon>Agaricomycotina</taxon>
        <taxon>Agaricomycetes</taxon>
        <taxon>Agaricomycetidae</taxon>
        <taxon>Agaricales</taxon>
        <taxon>Agaricineae</taxon>
        <taxon>Psathyrellaceae</taxon>
        <taxon>Coprinellus</taxon>
    </lineage>
</organism>
<feature type="region of interest" description="Disordered" evidence="1">
    <location>
        <begin position="63"/>
        <end position="97"/>
    </location>
</feature>
<accession>A0A4Y7THV1</accession>
<protein>
    <submittedName>
        <fullName evidence="2">Uncharacterized protein</fullName>
    </submittedName>
</protein>
<feature type="compositionally biased region" description="Pro residues" evidence="1">
    <location>
        <begin position="1"/>
        <end position="12"/>
    </location>
</feature>
<dbReference type="AlphaFoldDB" id="A0A4Y7THV1"/>
<evidence type="ECO:0000256" key="1">
    <source>
        <dbReference type="SAM" id="MobiDB-lite"/>
    </source>
</evidence>
<dbReference type="Proteomes" id="UP000298030">
    <property type="component" value="Unassembled WGS sequence"/>
</dbReference>
<proteinExistence type="predicted"/>
<reference evidence="2 3" key="1">
    <citation type="journal article" date="2019" name="Nat. Ecol. Evol.">
        <title>Megaphylogeny resolves global patterns of mushroom evolution.</title>
        <authorList>
            <person name="Varga T."/>
            <person name="Krizsan K."/>
            <person name="Foldi C."/>
            <person name="Dima B."/>
            <person name="Sanchez-Garcia M."/>
            <person name="Sanchez-Ramirez S."/>
            <person name="Szollosi G.J."/>
            <person name="Szarkandi J.G."/>
            <person name="Papp V."/>
            <person name="Albert L."/>
            <person name="Andreopoulos W."/>
            <person name="Angelini C."/>
            <person name="Antonin V."/>
            <person name="Barry K.W."/>
            <person name="Bougher N.L."/>
            <person name="Buchanan P."/>
            <person name="Buyck B."/>
            <person name="Bense V."/>
            <person name="Catcheside P."/>
            <person name="Chovatia M."/>
            <person name="Cooper J."/>
            <person name="Damon W."/>
            <person name="Desjardin D."/>
            <person name="Finy P."/>
            <person name="Geml J."/>
            <person name="Haridas S."/>
            <person name="Hughes K."/>
            <person name="Justo A."/>
            <person name="Karasinski D."/>
            <person name="Kautmanova I."/>
            <person name="Kiss B."/>
            <person name="Kocsube S."/>
            <person name="Kotiranta H."/>
            <person name="LaButti K.M."/>
            <person name="Lechner B.E."/>
            <person name="Liimatainen K."/>
            <person name="Lipzen A."/>
            <person name="Lukacs Z."/>
            <person name="Mihaltcheva S."/>
            <person name="Morgado L.N."/>
            <person name="Niskanen T."/>
            <person name="Noordeloos M.E."/>
            <person name="Ohm R.A."/>
            <person name="Ortiz-Santana B."/>
            <person name="Ovrebo C."/>
            <person name="Racz N."/>
            <person name="Riley R."/>
            <person name="Savchenko A."/>
            <person name="Shiryaev A."/>
            <person name="Soop K."/>
            <person name="Spirin V."/>
            <person name="Szebenyi C."/>
            <person name="Tomsovsky M."/>
            <person name="Tulloss R.E."/>
            <person name="Uehling J."/>
            <person name="Grigoriev I.V."/>
            <person name="Vagvolgyi C."/>
            <person name="Papp T."/>
            <person name="Martin F.M."/>
            <person name="Miettinen O."/>
            <person name="Hibbett D.S."/>
            <person name="Nagy L.G."/>
        </authorList>
    </citation>
    <scope>NUCLEOTIDE SEQUENCE [LARGE SCALE GENOMIC DNA]</scope>
    <source>
        <strain evidence="2 3">FP101781</strain>
    </source>
</reference>
<evidence type="ECO:0000313" key="3">
    <source>
        <dbReference type="Proteomes" id="UP000298030"/>
    </source>
</evidence>
<dbReference type="EMBL" id="QPFP01000011">
    <property type="protein sequence ID" value="TEB33743.1"/>
    <property type="molecule type" value="Genomic_DNA"/>
</dbReference>
<feature type="region of interest" description="Disordered" evidence="1">
    <location>
        <begin position="1"/>
        <end position="37"/>
    </location>
</feature>
<comment type="caution">
    <text evidence="2">The sequence shown here is derived from an EMBL/GenBank/DDBJ whole genome shotgun (WGS) entry which is preliminary data.</text>
</comment>
<keyword evidence="3" id="KW-1185">Reference proteome</keyword>
<name>A0A4Y7THV1_COPMI</name>
<sequence>MRPSKRAPPTPLERPDQHKRQRHAFSGSAAPSTSTSGVIASAVPTLVPCRVRKGLAQTPLRSQHFFPPAAPANVDNSSTHQGPEHSATPIEASGCSPTSECNELMQVGRATAVTPVALDTSTFEAPMRVPRSEAQRCGTAQRTVEAHQAGDQFFCNSTVTSAGNPPHGGSHTS</sequence>
<gene>
    <name evidence="2" type="ORF">FA13DRAFT_109143</name>
</gene>